<evidence type="ECO:0000256" key="3">
    <source>
        <dbReference type="ARBA" id="ARBA00022481"/>
    </source>
</evidence>
<keyword evidence="5 11" id="KW-0812">Transmembrane</keyword>
<dbReference type="SUPFAM" id="SSF58104">
    <property type="entry name" value="Methyl-accepting chemotaxis protein (MCP) signaling domain"/>
    <property type="match status" value="1"/>
</dbReference>
<evidence type="ECO:0000256" key="5">
    <source>
        <dbReference type="ARBA" id="ARBA00022692"/>
    </source>
</evidence>
<name>A0A1H2MFT8_9PSED</name>
<keyword evidence="2" id="KW-1003">Cell membrane</keyword>
<dbReference type="GO" id="GO:0005886">
    <property type="term" value="C:plasma membrane"/>
    <property type="evidence" value="ECO:0007669"/>
    <property type="project" value="UniProtKB-SubCell"/>
</dbReference>
<keyword evidence="4" id="KW-0145">Chemotaxis</keyword>
<accession>A0A1H2MFT8</accession>
<dbReference type="SMART" id="SM00283">
    <property type="entry name" value="MA"/>
    <property type="match status" value="1"/>
</dbReference>
<evidence type="ECO:0000256" key="9">
    <source>
        <dbReference type="ARBA" id="ARBA00029447"/>
    </source>
</evidence>
<feature type="domain" description="Methyl-accepting transducer" evidence="12">
    <location>
        <begin position="111"/>
        <end position="347"/>
    </location>
</feature>
<keyword evidence="7 11" id="KW-0472">Membrane</keyword>
<evidence type="ECO:0000256" key="6">
    <source>
        <dbReference type="ARBA" id="ARBA00022989"/>
    </source>
</evidence>
<proteinExistence type="inferred from homology"/>
<evidence type="ECO:0000256" key="4">
    <source>
        <dbReference type="ARBA" id="ARBA00022500"/>
    </source>
</evidence>
<evidence type="ECO:0000259" key="12">
    <source>
        <dbReference type="PROSITE" id="PS50111"/>
    </source>
</evidence>
<dbReference type="CDD" id="cd11386">
    <property type="entry name" value="MCP_signal"/>
    <property type="match status" value="1"/>
</dbReference>
<comment type="similarity">
    <text evidence="9">Belongs to the methyl-accepting chemotaxis (MCP) protein family.</text>
</comment>
<dbReference type="PANTHER" id="PTHR32089">
    <property type="entry name" value="METHYL-ACCEPTING CHEMOTAXIS PROTEIN MCPB"/>
    <property type="match status" value="1"/>
</dbReference>
<evidence type="ECO:0000256" key="10">
    <source>
        <dbReference type="PROSITE-ProRule" id="PRU00284"/>
    </source>
</evidence>
<evidence type="ECO:0000256" key="8">
    <source>
        <dbReference type="ARBA" id="ARBA00023224"/>
    </source>
</evidence>
<dbReference type="PANTHER" id="PTHR32089:SF120">
    <property type="entry name" value="METHYL-ACCEPTING CHEMOTAXIS PROTEIN TLPQ"/>
    <property type="match status" value="1"/>
</dbReference>
<keyword evidence="3" id="KW-0488">Methylation</keyword>
<dbReference type="GO" id="GO:0007165">
    <property type="term" value="P:signal transduction"/>
    <property type="evidence" value="ECO:0007669"/>
    <property type="project" value="UniProtKB-KW"/>
</dbReference>
<comment type="subcellular location">
    <subcellularLocation>
        <location evidence="1">Cell membrane</location>
    </subcellularLocation>
</comment>
<keyword evidence="6 11" id="KW-1133">Transmembrane helix</keyword>
<evidence type="ECO:0000256" key="11">
    <source>
        <dbReference type="SAM" id="Phobius"/>
    </source>
</evidence>
<gene>
    <name evidence="13" type="ORF">SAMN05216202_1594</name>
</gene>
<evidence type="ECO:0000313" key="13">
    <source>
        <dbReference type="EMBL" id="SDU91781.1"/>
    </source>
</evidence>
<evidence type="ECO:0000313" key="14">
    <source>
        <dbReference type="Proteomes" id="UP000198600"/>
    </source>
</evidence>
<sequence length="559" mass="60328">MDNGLVVAFNADTIMTNSGVTSMAGDVSLMGAAAAPQMLPPAHGWVTPLLQSAALVLLMLGLAFANLSIYAVLPVTLLLIWLPRLKRRAPAATTSVTDDAIGTLTRDLSYTTSHNALSAAGVAFSVKQLATRLQSQLGAAQQIVSSAHVMIGTEQVTAERSRQALGAAVQAHQRSTEGRTVLGESITRMHQLSQRANDSRQLIEALSQRSEEIQRVTLVIQSIASQTNLLALNAAIEAARAGEHGRGFAVVADEVRGLAGRTATATDEVGVMVADIQQRTAQVVEQIRQLSADLHAGVAQVEHAGEQLESIAELAADVEGQVSEIAQGTDTNRAQLDSLFQAVEQMRSDLTVSDQQTRQLAQAAVQMEGQAETISERLAEVGLDEYHQRVYDLAREGASQIAVQFEADVRQNRISLEDLFNRSYTPIPDTHPTQFHSRFDSYTDQVLPGIQEALLPRHEGLVFAIACTPQGYVPTHNKAFSQALTGDAQVDAVNNRTKRKFEDRTGIRCGSHQQAVLLQTYTRDTGELMHDLSVPIMVNGRHWGGLRLGYKPQAAKGTS</sequence>
<evidence type="ECO:0000256" key="1">
    <source>
        <dbReference type="ARBA" id="ARBA00004236"/>
    </source>
</evidence>
<organism evidence="13 14">
    <name type="scientific">Pseudomonas mucidolens</name>
    <dbReference type="NCBI Taxonomy" id="46679"/>
    <lineage>
        <taxon>Bacteria</taxon>
        <taxon>Pseudomonadati</taxon>
        <taxon>Pseudomonadota</taxon>
        <taxon>Gammaproteobacteria</taxon>
        <taxon>Pseudomonadales</taxon>
        <taxon>Pseudomonadaceae</taxon>
        <taxon>Pseudomonas</taxon>
    </lineage>
</organism>
<evidence type="ECO:0000256" key="7">
    <source>
        <dbReference type="ARBA" id="ARBA00023136"/>
    </source>
</evidence>
<keyword evidence="14" id="KW-1185">Reference proteome</keyword>
<reference evidence="14" key="1">
    <citation type="submission" date="2016-10" db="EMBL/GenBank/DDBJ databases">
        <authorList>
            <person name="Varghese N."/>
            <person name="Submissions S."/>
        </authorList>
    </citation>
    <scope>NUCLEOTIDE SEQUENCE [LARGE SCALE GENOMIC DNA]</scope>
    <source>
        <strain evidence="14">LMG 2223</strain>
    </source>
</reference>
<dbReference type="RefSeq" id="WP_373863640.1">
    <property type="nucleotide sequence ID" value="NZ_LS483433.1"/>
</dbReference>
<dbReference type="AlphaFoldDB" id="A0A1H2MFT8"/>
<dbReference type="Proteomes" id="UP000198600">
    <property type="component" value="Chromosome I"/>
</dbReference>
<dbReference type="STRING" id="46679.SAMN05216202_1594"/>
<dbReference type="Gene3D" id="1.10.287.950">
    <property type="entry name" value="Methyl-accepting chemotaxis protein"/>
    <property type="match status" value="1"/>
</dbReference>
<protein>
    <submittedName>
        <fullName evidence="13">Methyl-accepting chemotaxis protein</fullName>
    </submittedName>
</protein>
<dbReference type="PROSITE" id="PS50111">
    <property type="entry name" value="CHEMOTAXIS_TRANSDUC_2"/>
    <property type="match status" value="1"/>
</dbReference>
<dbReference type="Pfam" id="PF00015">
    <property type="entry name" value="MCPsignal"/>
    <property type="match status" value="1"/>
</dbReference>
<dbReference type="EMBL" id="LT629802">
    <property type="protein sequence ID" value="SDU91781.1"/>
    <property type="molecule type" value="Genomic_DNA"/>
</dbReference>
<dbReference type="InterPro" id="IPR004089">
    <property type="entry name" value="MCPsignal_dom"/>
</dbReference>
<dbReference type="GO" id="GO:0006935">
    <property type="term" value="P:chemotaxis"/>
    <property type="evidence" value="ECO:0007669"/>
    <property type="project" value="UniProtKB-KW"/>
</dbReference>
<keyword evidence="8 10" id="KW-0807">Transducer</keyword>
<evidence type="ECO:0000256" key="2">
    <source>
        <dbReference type="ARBA" id="ARBA00022475"/>
    </source>
</evidence>
<feature type="transmembrane region" description="Helical" evidence="11">
    <location>
        <begin position="53"/>
        <end position="82"/>
    </location>
</feature>